<dbReference type="EMBL" id="LLZS01000008">
    <property type="protein sequence ID" value="KUR70792.1"/>
    <property type="molecule type" value="Genomic_DNA"/>
</dbReference>
<organism evidence="2 3">
    <name type="scientific">Novosphingobium fuchskuhlense</name>
    <dbReference type="NCBI Taxonomy" id="1117702"/>
    <lineage>
        <taxon>Bacteria</taxon>
        <taxon>Pseudomonadati</taxon>
        <taxon>Pseudomonadota</taxon>
        <taxon>Alphaproteobacteria</taxon>
        <taxon>Sphingomonadales</taxon>
        <taxon>Sphingomonadaceae</taxon>
        <taxon>Novosphingobium</taxon>
    </lineage>
</organism>
<gene>
    <name evidence="2" type="ORF">AQZ52_13215</name>
</gene>
<dbReference type="SUPFAM" id="SSF53474">
    <property type="entry name" value="alpha/beta-Hydrolases"/>
    <property type="match status" value="1"/>
</dbReference>
<dbReference type="PANTHER" id="PTHR43689">
    <property type="entry name" value="HYDROLASE"/>
    <property type="match status" value="1"/>
</dbReference>
<accession>A0A124JU23</accession>
<comment type="caution">
    <text evidence="2">The sequence shown here is derived from an EMBL/GenBank/DDBJ whole genome shotgun (WGS) entry which is preliminary data.</text>
</comment>
<dbReference type="InterPro" id="IPR000073">
    <property type="entry name" value="AB_hydrolase_1"/>
</dbReference>
<dbReference type="OrthoDB" id="9804723at2"/>
<protein>
    <submittedName>
        <fullName evidence="2">Hydrolase</fullName>
    </submittedName>
</protein>
<proteinExistence type="predicted"/>
<evidence type="ECO:0000259" key="1">
    <source>
        <dbReference type="Pfam" id="PF00561"/>
    </source>
</evidence>
<dbReference type="Proteomes" id="UP000058012">
    <property type="component" value="Unassembled WGS sequence"/>
</dbReference>
<evidence type="ECO:0000313" key="3">
    <source>
        <dbReference type="Proteomes" id="UP000058012"/>
    </source>
</evidence>
<feature type="domain" description="AB hydrolase-1" evidence="1">
    <location>
        <begin position="61"/>
        <end position="293"/>
    </location>
</feature>
<dbReference type="GO" id="GO:0016787">
    <property type="term" value="F:hydrolase activity"/>
    <property type="evidence" value="ECO:0007669"/>
    <property type="project" value="UniProtKB-KW"/>
</dbReference>
<dbReference type="InterPro" id="IPR029058">
    <property type="entry name" value="AB_hydrolase_fold"/>
</dbReference>
<reference evidence="2 3" key="1">
    <citation type="submission" date="2015-10" db="EMBL/GenBank/DDBJ databases">
        <title>Draft genome sequence of Novosphingobium fuchskuhlense DSM 25065 isolated from a surface water sample of the southwest basin of Lake Grosse Fuchskuhle.</title>
        <authorList>
            <person name="Ruckert C."/>
            <person name="Winkler A."/>
            <person name="Glaeser J."/>
            <person name="Grossart H.-P."/>
            <person name="Kalinowski J."/>
            <person name="Glaeser S."/>
        </authorList>
    </citation>
    <scope>NUCLEOTIDE SEQUENCE [LARGE SCALE GENOMIC DNA]</scope>
    <source>
        <strain evidence="2 3">FNE08-7</strain>
    </source>
</reference>
<dbReference type="RefSeq" id="WP_067911539.1">
    <property type="nucleotide sequence ID" value="NZ_KQ954245.1"/>
</dbReference>
<sequence length="309" mass="34216">MLRRILRWAAAFCFLAIAGLALWLNAPDKPRAALEAAYPGEYLHVRGQRMRVLDSGQRGAPALILLHGFGSSLDTWEPWAKALSARYRVVRLDLPGFGLTGPDTTCDYSDARTLLVLEGLMNRLGIARATLIGNSLGGRFAWEFAARYPLRVDKLVLISPDGFASPGFDYGKAPEVPFVMNLMPWVGARALIRDNLAPAWAHPEALPDSVVDRYRDMLLAPGVRRAILDRTRQTILVDPALRLRSITAPTLILWGEEDQMIPVRNAEDYLRLMPHARLVRLPGMGHVPFEESPAGSLPPLARFLAGEKP</sequence>
<keyword evidence="2" id="KW-0378">Hydrolase</keyword>
<dbReference type="Gene3D" id="3.40.50.1820">
    <property type="entry name" value="alpha/beta hydrolase"/>
    <property type="match status" value="1"/>
</dbReference>
<keyword evidence="3" id="KW-1185">Reference proteome</keyword>
<dbReference type="Pfam" id="PF00561">
    <property type="entry name" value="Abhydrolase_1"/>
    <property type="match status" value="1"/>
</dbReference>
<dbReference type="PANTHER" id="PTHR43689:SF8">
    <property type="entry name" value="ALPHA_BETA-HYDROLASES SUPERFAMILY PROTEIN"/>
    <property type="match status" value="1"/>
</dbReference>
<name>A0A124JU23_9SPHN</name>
<dbReference type="STRING" id="1117702.AQZ52_13215"/>
<dbReference type="AlphaFoldDB" id="A0A124JU23"/>
<dbReference type="PRINTS" id="PR00111">
    <property type="entry name" value="ABHYDROLASE"/>
</dbReference>
<evidence type="ECO:0000313" key="2">
    <source>
        <dbReference type="EMBL" id="KUR70792.1"/>
    </source>
</evidence>